<dbReference type="SUPFAM" id="SSF52540">
    <property type="entry name" value="P-loop containing nucleoside triphosphate hydrolases"/>
    <property type="match status" value="1"/>
</dbReference>
<comment type="subcellular location">
    <subcellularLocation>
        <location evidence="1">Nucleus</location>
    </subcellularLocation>
</comment>
<dbReference type="PhylomeDB" id="A0A060TBS9"/>
<dbReference type="InterPro" id="IPR011184">
    <property type="entry name" value="DNA_mismatch_repair_Msh2"/>
</dbReference>
<keyword evidence="7 12" id="KW-0238">DNA-binding</keyword>
<evidence type="ECO:0000256" key="9">
    <source>
        <dbReference type="ARBA" id="ARBA00023242"/>
    </source>
</evidence>
<evidence type="ECO:0000256" key="5">
    <source>
        <dbReference type="ARBA" id="ARBA00022763"/>
    </source>
</evidence>
<keyword evidence="9" id="KW-0539">Nucleus</keyword>
<evidence type="ECO:0000256" key="12">
    <source>
        <dbReference type="RuleBase" id="RU003756"/>
    </source>
</evidence>
<dbReference type="Gene3D" id="3.40.1170.10">
    <property type="entry name" value="DNA repair protein MutS, domain I"/>
    <property type="match status" value="1"/>
</dbReference>
<dbReference type="Gene3D" id="3.40.50.300">
    <property type="entry name" value="P-loop containing nucleotide triphosphate hydrolases"/>
    <property type="match status" value="1"/>
</dbReference>
<name>A0A060TBS9_BLAAD</name>
<comment type="function">
    <text evidence="12">Component of the post-replicative DNA mismatch repair system (MMR).</text>
</comment>
<keyword evidence="5 12" id="KW-0227">DNA damage</keyword>
<dbReference type="GO" id="GO:0006312">
    <property type="term" value="P:mitotic recombination"/>
    <property type="evidence" value="ECO:0007669"/>
    <property type="project" value="TreeGrafter"/>
</dbReference>
<evidence type="ECO:0000256" key="4">
    <source>
        <dbReference type="ARBA" id="ARBA00022741"/>
    </source>
</evidence>
<dbReference type="GO" id="GO:0006298">
    <property type="term" value="P:mismatch repair"/>
    <property type="evidence" value="ECO:0007669"/>
    <property type="project" value="InterPro"/>
</dbReference>
<comment type="similarity">
    <text evidence="2 12">Belongs to the DNA mismatch repair MutS family.</text>
</comment>
<dbReference type="InterPro" id="IPR000432">
    <property type="entry name" value="DNA_mismatch_repair_MutS_C"/>
</dbReference>
<evidence type="ECO:0000259" key="13">
    <source>
        <dbReference type="PROSITE" id="PS00486"/>
    </source>
</evidence>
<dbReference type="FunFam" id="1.10.1420.10:FF:000015">
    <property type="entry name" value="DNA mismatch repair protein Msh2"/>
    <property type="match status" value="1"/>
</dbReference>
<dbReference type="GO" id="GO:0051053">
    <property type="term" value="P:negative regulation of DNA metabolic process"/>
    <property type="evidence" value="ECO:0007669"/>
    <property type="project" value="UniProtKB-ARBA"/>
</dbReference>
<reference evidence="14" key="1">
    <citation type="submission" date="2014-02" db="EMBL/GenBank/DDBJ databases">
        <authorList>
            <person name="Genoscope - CEA"/>
        </authorList>
    </citation>
    <scope>NUCLEOTIDE SEQUENCE</scope>
    <source>
        <strain evidence="14">LS3</strain>
    </source>
</reference>
<dbReference type="Pfam" id="PF01624">
    <property type="entry name" value="MutS_I"/>
    <property type="match status" value="1"/>
</dbReference>
<dbReference type="PROSITE" id="PS00486">
    <property type="entry name" value="DNA_MISMATCH_REPAIR_2"/>
    <property type="match status" value="1"/>
</dbReference>
<evidence type="ECO:0000256" key="11">
    <source>
        <dbReference type="ARBA" id="ARBA00073545"/>
    </source>
</evidence>
<proteinExistence type="inferred from homology"/>
<gene>
    <name evidence="14" type="ORF">GNLVRS02_ARAD1B17798g</name>
</gene>
<dbReference type="FunFam" id="1.10.1420.10:FF:000017">
    <property type="entry name" value="DNA mismatch repair protein Msh2"/>
    <property type="match status" value="1"/>
</dbReference>
<dbReference type="FunFam" id="3.30.420.110:FF:000002">
    <property type="entry name" value="DNA mismatch repair protein"/>
    <property type="match status" value="1"/>
</dbReference>
<comment type="subunit">
    <text evidence="10">Heterodimer of msh2 and msh6.</text>
</comment>
<dbReference type="SMART" id="SM00533">
    <property type="entry name" value="MUTSd"/>
    <property type="match status" value="1"/>
</dbReference>
<dbReference type="AlphaFoldDB" id="A0A060TBS9"/>
<feature type="domain" description="DNA mismatch repair proteins mutS family" evidence="13">
    <location>
        <begin position="734"/>
        <end position="750"/>
    </location>
</feature>
<dbReference type="EMBL" id="HG937692">
    <property type="protein sequence ID" value="CDP36646.1"/>
    <property type="molecule type" value="Genomic_DNA"/>
</dbReference>
<dbReference type="GO" id="GO:0005524">
    <property type="term" value="F:ATP binding"/>
    <property type="evidence" value="ECO:0007669"/>
    <property type="project" value="UniProtKB-KW"/>
</dbReference>
<reference evidence="14" key="2">
    <citation type="submission" date="2014-06" db="EMBL/GenBank/DDBJ databases">
        <title>The complete genome of Blastobotrys (Arxula) adeninivorans LS3 - a yeast of biotechnological interest.</title>
        <authorList>
            <person name="Kunze G."/>
            <person name="Gaillardin C."/>
            <person name="Czernicka M."/>
            <person name="Durrens P."/>
            <person name="Martin T."/>
            <person name="Boer E."/>
            <person name="Gabaldon T."/>
            <person name="Cruz J."/>
            <person name="Talla E."/>
            <person name="Marck C."/>
            <person name="Goffeau A."/>
            <person name="Barbe V."/>
            <person name="Baret P."/>
            <person name="Baronian K."/>
            <person name="Beier S."/>
            <person name="Bleykasten C."/>
            <person name="Bode R."/>
            <person name="Casaregola S."/>
            <person name="Despons L."/>
            <person name="Fairhead C."/>
            <person name="Giersberg M."/>
            <person name="Gierski P."/>
            <person name="Hahnel U."/>
            <person name="Hartmann A."/>
            <person name="Jankowska D."/>
            <person name="Jubin C."/>
            <person name="Jung P."/>
            <person name="Lafontaine I."/>
            <person name="Leh-Louis V."/>
            <person name="Lemaire M."/>
            <person name="Marcet-Houben M."/>
            <person name="Mascher M."/>
            <person name="Morel G."/>
            <person name="Richard G.-F."/>
            <person name="Riechen J."/>
            <person name="Sacerdot C."/>
            <person name="Sarkar A."/>
            <person name="Savel G."/>
            <person name="Schacherer J."/>
            <person name="Sherman D."/>
            <person name="Straub M.-L."/>
            <person name="Stein N."/>
            <person name="Thierry A."/>
            <person name="Trautwein-Schult A."/>
            <person name="Westhof E."/>
            <person name="Worch S."/>
            <person name="Dujon B."/>
            <person name="Souciet J.-L."/>
            <person name="Wincker P."/>
            <person name="Scholz U."/>
            <person name="Neuveglise N."/>
        </authorList>
    </citation>
    <scope>NUCLEOTIDE SEQUENCE</scope>
    <source>
        <strain evidence="14">LS3</strain>
    </source>
</reference>
<evidence type="ECO:0000256" key="8">
    <source>
        <dbReference type="ARBA" id="ARBA00023204"/>
    </source>
</evidence>
<dbReference type="PANTHER" id="PTHR11361:SF35">
    <property type="entry name" value="DNA MISMATCH REPAIR PROTEIN MSH2"/>
    <property type="match status" value="1"/>
</dbReference>
<dbReference type="InterPro" id="IPR036187">
    <property type="entry name" value="DNA_mismatch_repair_MutS_sf"/>
</dbReference>
<dbReference type="SUPFAM" id="SSF48334">
    <property type="entry name" value="DNA repair protein MutS, domain III"/>
    <property type="match status" value="1"/>
</dbReference>
<keyword evidence="6" id="KW-0067">ATP-binding</keyword>
<organism evidence="14">
    <name type="scientific">Blastobotrys adeninivorans</name>
    <name type="common">Yeast</name>
    <name type="synonym">Arxula adeninivorans</name>
    <dbReference type="NCBI Taxonomy" id="409370"/>
    <lineage>
        <taxon>Eukaryota</taxon>
        <taxon>Fungi</taxon>
        <taxon>Dikarya</taxon>
        <taxon>Ascomycota</taxon>
        <taxon>Saccharomycotina</taxon>
        <taxon>Dipodascomycetes</taxon>
        <taxon>Dipodascales</taxon>
        <taxon>Trichomonascaceae</taxon>
        <taxon>Blastobotrys</taxon>
    </lineage>
</organism>
<dbReference type="InterPro" id="IPR027417">
    <property type="entry name" value="P-loop_NTPase"/>
</dbReference>
<dbReference type="InterPro" id="IPR036678">
    <property type="entry name" value="MutS_con_dom_sf"/>
</dbReference>
<keyword evidence="4 12" id="KW-0547">Nucleotide-binding</keyword>
<evidence type="ECO:0000256" key="3">
    <source>
        <dbReference type="ARBA" id="ARBA00019549"/>
    </source>
</evidence>
<dbReference type="Gene3D" id="1.10.1420.10">
    <property type="match status" value="2"/>
</dbReference>
<dbReference type="Pfam" id="PF05188">
    <property type="entry name" value="MutS_II"/>
    <property type="match status" value="1"/>
</dbReference>
<dbReference type="GO" id="GO:0140664">
    <property type="term" value="F:ATP-dependent DNA damage sensor activity"/>
    <property type="evidence" value="ECO:0007669"/>
    <property type="project" value="InterPro"/>
</dbReference>
<dbReference type="FunFam" id="3.40.50.300:FF:000925">
    <property type="entry name" value="DNA mismatch repair protein MSH2"/>
    <property type="match status" value="1"/>
</dbReference>
<dbReference type="InterPro" id="IPR016151">
    <property type="entry name" value="DNA_mismatch_repair_MutS_N"/>
</dbReference>
<dbReference type="GO" id="GO:0032301">
    <property type="term" value="C:MutSalpha complex"/>
    <property type="evidence" value="ECO:0007669"/>
    <property type="project" value="TreeGrafter"/>
</dbReference>
<dbReference type="CDD" id="cd03285">
    <property type="entry name" value="ABC_MSH2_euk"/>
    <property type="match status" value="1"/>
</dbReference>
<dbReference type="PIRSF" id="PIRSF005813">
    <property type="entry name" value="MSH2"/>
    <property type="match status" value="1"/>
</dbReference>
<evidence type="ECO:0000256" key="10">
    <source>
        <dbReference type="ARBA" id="ARBA00064337"/>
    </source>
</evidence>
<dbReference type="PANTHER" id="PTHR11361">
    <property type="entry name" value="DNA MISMATCH REPAIR PROTEIN MUTS FAMILY MEMBER"/>
    <property type="match status" value="1"/>
</dbReference>
<dbReference type="InterPro" id="IPR007860">
    <property type="entry name" value="DNA_mmatch_repair_MutS_con_dom"/>
</dbReference>
<accession>A0A060TBS9</accession>
<dbReference type="Pfam" id="PF00488">
    <property type="entry name" value="MutS_V"/>
    <property type="match status" value="1"/>
</dbReference>
<dbReference type="GO" id="GO:0030983">
    <property type="term" value="F:mismatched DNA binding"/>
    <property type="evidence" value="ECO:0007669"/>
    <property type="project" value="InterPro"/>
</dbReference>
<evidence type="ECO:0000313" key="14">
    <source>
        <dbReference type="EMBL" id="CDP36646.1"/>
    </source>
</evidence>
<dbReference type="InterPro" id="IPR007695">
    <property type="entry name" value="DNA_mismatch_repair_MutS-lik_N"/>
</dbReference>
<evidence type="ECO:0000256" key="2">
    <source>
        <dbReference type="ARBA" id="ARBA00006271"/>
    </source>
</evidence>
<protein>
    <recommendedName>
        <fullName evidence="11">DNA mismatch repair protein MSH2</fullName>
    </recommendedName>
    <alternativeName>
        <fullName evidence="3">DNA mismatch repair protein Msh2</fullName>
    </alternativeName>
</protein>
<dbReference type="Pfam" id="PF05192">
    <property type="entry name" value="MutS_III"/>
    <property type="match status" value="1"/>
</dbReference>
<evidence type="ECO:0000256" key="7">
    <source>
        <dbReference type="ARBA" id="ARBA00023125"/>
    </source>
</evidence>
<dbReference type="InterPro" id="IPR032642">
    <property type="entry name" value="Msh2_ATP-bd"/>
</dbReference>
<dbReference type="Pfam" id="PF05190">
    <property type="entry name" value="MutS_IV"/>
    <property type="match status" value="1"/>
</dbReference>
<dbReference type="SMART" id="SM00534">
    <property type="entry name" value="MUTSac"/>
    <property type="match status" value="1"/>
</dbReference>
<dbReference type="Gene3D" id="3.30.420.110">
    <property type="entry name" value="MutS, connector domain"/>
    <property type="match status" value="1"/>
</dbReference>
<evidence type="ECO:0000256" key="1">
    <source>
        <dbReference type="ARBA" id="ARBA00004123"/>
    </source>
</evidence>
<sequence>MSFRGNTSDPSIGILACLRRLPKKDGSTIRIFDVDGVFRAYQEDAEYVAQTVHRTTSVLKYAQNNVPWCSMNYTIFGTFVKDALLNRGLKLEIYAKNGSDWSLTKQASPGNIQAVESLVGGAIDQNPVVCAVKLVSTASKVSVGVCFVDANARKIGITEFDDNELLSNLESLVIQLGVKECLIPEDKSDKDYNLAKVRGIMDRCNVLVTQKPGSDFAGKDIDQDLDRLVRKDQEDEAAPSVSVSMLPELSNKTIGLGSAAALIKYLGLMSNNEDVGNYSIVQHDLSQYMRLDSSALKALNLLPDPRTMGSKTMSLSGLLNQCKSAPGSRLLEQWLKQPLVEKDKIEARHLLVEAMVNDSVLRHTLQEDLLKAVPDINRIVRKFQRGFARLEDVVRVYQLVIKLPDFINALESIEDASTYKDAIESTYLVHLRDYLASLENLQELVETTVDLDALDNHEFIIKPDFDSSLQTIRSDLEDLKEAINQEHVKAADDLGLDPEKKLKLEEHKVYGHCMRVTRNEAGVLKTKSGYYELGTQKNGVYFATSSMKKLSSAFREKEKRYNSTQSGLVKEVVSIAATYCPVLETLSAVIAHLDVIVSFAHVSATAPEPYVRPMMHPRHTGDTILKEARHPCMEAQEDVTFIPNDVELRRGESEFLVITGPNMGGKSTYIRQVGVIALMAQAGCFVPCAVAELTIFDSILARVGAGDSQLKGVSTFMAEMLETATILKTATRESLIVIDELGRGTSTYDGFGLAWAISDHIINHIGCFSMFATHFHELTALADSHKGVKNLHVVAHVEQNDETAAQDNDITLLYKVEPGVSDKSFGINVAEAVRFPQKVINMAKRKASELDDIGEDDKNQIAKVTKKYSKDDIHRGSERLRDVLKAWRSNVSLQHDGPQEAVAKLRQLVEGEYKDINTNPFIQELMATL</sequence>
<dbReference type="InterPro" id="IPR045076">
    <property type="entry name" value="MutS"/>
</dbReference>
<dbReference type="InterPro" id="IPR007861">
    <property type="entry name" value="DNA_mismatch_repair_MutS_clamp"/>
</dbReference>
<dbReference type="InterPro" id="IPR007696">
    <property type="entry name" value="DNA_mismatch_repair_MutS_core"/>
</dbReference>
<evidence type="ECO:0000256" key="6">
    <source>
        <dbReference type="ARBA" id="ARBA00022840"/>
    </source>
</evidence>
<keyword evidence="8 12" id="KW-0234">DNA repair</keyword>